<proteinExistence type="predicted"/>
<dbReference type="AlphaFoldDB" id="A0A0F6XZ81"/>
<reference evidence="2" key="1">
    <citation type="submission" date="2015-03" db="EMBL/GenBank/DDBJ databases">
        <title>MIGS Cultured Bacterial/Archaeal sample from Brevibacillus laterosporus.</title>
        <authorList>
            <person name="Zeng D."/>
            <person name="Zhu L."/>
            <person name="Dong G."/>
            <person name="Ye W."/>
            <person name="Ren D."/>
            <person name="Wu L."/>
            <person name="Xu J."/>
            <person name="Li G."/>
            <person name="Guo L."/>
        </authorList>
    </citation>
    <scope>NUCLEOTIDE SEQUENCE</scope>
    <source>
        <strain evidence="2">B9</strain>
    </source>
</reference>
<name>A0A0F6XZ81_BRELA</name>
<evidence type="ECO:0000256" key="1">
    <source>
        <dbReference type="SAM" id="Phobius"/>
    </source>
</evidence>
<accession>A0A0F6XZ81</accession>
<protein>
    <submittedName>
        <fullName evidence="2">Uncharacterized protein</fullName>
    </submittedName>
</protein>
<keyword evidence="1" id="KW-0472">Membrane</keyword>
<sequence>MEEQVLSFSKYSLNYKLHWILLHKTFGFYLVISCAVYHLQLAKEIYDNRVALATPSIIEKQSCVVPLLMDHH</sequence>
<organism evidence="2">
    <name type="scientific">Brevibacillus laterosporus</name>
    <name type="common">Bacillus laterosporus</name>
    <dbReference type="NCBI Taxonomy" id="1465"/>
    <lineage>
        <taxon>Bacteria</taxon>
        <taxon>Bacillati</taxon>
        <taxon>Bacillota</taxon>
        <taxon>Bacilli</taxon>
        <taxon>Bacillales</taxon>
        <taxon>Paenibacillaceae</taxon>
        <taxon>Brevibacillus</taxon>
    </lineage>
</organism>
<feature type="transmembrane region" description="Helical" evidence="1">
    <location>
        <begin position="20"/>
        <end position="39"/>
    </location>
</feature>
<keyword evidence="1" id="KW-0812">Transmembrane</keyword>
<keyword evidence="1" id="KW-1133">Transmembrane helix</keyword>
<gene>
    <name evidence="2" type="ORF">EX87_06365</name>
</gene>
<dbReference type="EMBL" id="CP011074">
    <property type="protein sequence ID" value="AKF93316.1"/>
    <property type="molecule type" value="Genomic_DNA"/>
</dbReference>
<evidence type="ECO:0000313" key="2">
    <source>
        <dbReference type="EMBL" id="AKF93316.1"/>
    </source>
</evidence>